<dbReference type="PIRSF" id="PIRSF000124">
    <property type="entry name" value="UDPglc_GDPman_dh"/>
    <property type="match status" value="1"/>
</dbReference>
<dbReference type="InterPro" id="IPR036291">
    <property type="entry name" value="NAD(P)-bd_dom_sf"/>
</dbReference>
<comment type="similarity">
    <text evidence="1 2">Belongs to the UDP-glucose/GDP-mannose dehydrogenase family.</text>
</comment>
<dbReference type="InterPro" id="IPR008927">
    <property type="entry name" value="6-PGluconate_DH-like_C_sf"/>
</dbReference>
<dbReference type="Gene3D" id="3.40.50.720">
    <property type="entry name" value="NAD(P)-binding Rossmann-like Domain"/>
    <property type="match status" value="2"/>
</dbReference>
<evidence type="ECO:0000313" key="6">
    <source>
        <dbReference type="Proteomes" id="UP000076863"/>
    </source>
</evidence>
<dbReference type="Proteomes" id="UP000076863">
    <property type="component" value="Unassembled WGS sequence"/>
</dbReference>
<dbReference type="InterPro" id="IPR017476">
    <property type="entry name" value="UDP-Glc/GDP-Man"/>
</dbReference>
<dbReference type="OrthoDB" id="5059218at2759"/>
<dbReference type="Pfam" id="PF03721">
    <property type="entry name" value="UDPG_MGDP_dh_N"/>
    <property type="match status" value="1"/>
</dbReference>
<evidence type="ECO:0000256" key="1">
    <source>
        <dbReference type="ARBA" id="ARBA00006601"/>
    </source>
</evidence>
<accession>A0A167GJL2</accession>
<dbReference type="GO" id="GO:0016628">
    <property type="term" value="F:oxidoreductase activity, acting on the CH-CH group of donors, NAD or NADP as acceptor"/>
    <property type="evidence" value="ECO:0007669"/>
    <property type="project" value="InterPro"/>
</dbReference>
<gene>
    <name evidence="5" type="ORF">BBO_03272</name>
</gene>
<dbReference type="NCBIfam" id="TIGR03026">
    <property type="entry name" value="NDP-sugDHase"/>
    <property type="match status" value="1"/>
</dbReference>
<dbReference type="SUPFAM" id="SSF52413">
    <property type="entry name" value="UDP-glucose/GDP-mannose dehydrogenase C-terminal domain"/>
    <property type="match status" value="1"/>
</dbReference>
<dbReference type="EMBL" id="AZHA01000007">
    <property type="protein sequence ID" value="OAA46717.1"/>
    <property type="molecule type" value="Genomic_DNA"/>
</dbReference>
<dbReference type="GO" id="GO:0016616">
    <property type="term" value="F:oxidoreductase activity, acting on the CH-OH group of donors, NAD or NADP as acceptor"/>
    <property type="evidence" value="ECO:0007669"/>
    <property type="project" value="InterPro"/>
</dbReference>
<dbReference type="SUPFAM" id="SSF48179">
    <property type="entry name" value="6-phosphogluconate dehydrogenase C-terminal domain-like"/>
    <property type="match status" value="1"/>
</dbReference>
<dbReference type="SUPFAM" id="SSF51735">
    <property type="entry name" value="NAD(P)-binding Rossmann-fold domains"/>
    <property type="match status" value="1"/>
</dbReference>
<feature type="domain" description="UDP-glucose/GDP-mannose dehydrogenase dimerisation" evidence="3">
    <location>
        <begin position="229"/>
        <end position="300"/>
    </location>
</feature>
<evidence type="ECO:0000256" key="2">
    <source>
        <dbReference type="PIRNR" id="PIRNR000124"/>
    </source>
</evidence>
<keyword evidence="6" id="KW-1185">Reference proteome</keyword>
<dbReference type="PANTHER" id="PTHR43491">
    <property type="entry name" value="UDP-N-ACETYL-D-MANNOSAMINE DEHYDROGENASE"/>
    <property type="match status" value="1"/>
</dbReference>
<dbReference type="InterPro" id="IPR001732">
    <property type="entry name" value="UDP-Glc/GDP-Man_DH_N"/>
</dbReference>
<evidence type="ECO:0000259" key="3">
    <source>
        <dbReference type="Pfam" id="PF00984"/>
    </source>
</evidence>
<proteinExistence type="inferred from homology"/>
<dbReference type="GO" id="GO:0051287">
    <property type="term" value="F:NAD binding"/>
    <property type="evidence" value="ECO:0007669"/>
    <property type="project" value="InterPro"/>
</dbReference>
<dbReference type="GO" id="GO:0000271">
    <property type="term" value="P:polysaccharide biosynthetic process"/>
    <property type="evidence" value="ECO:0007669"/>
    <property type="project" value="InterPro"/>
</dbReference>
<evidence type="ECO:0000259" key="4">
    <source>
        <dbReference type="Pfam" id="PF03721"/>
    </source>
</evidence>
<dbReference type="PANTHER" id="PTHR43491:SF2">
    <property type="entry name" value="UDP-N-ACETYL-D-MANNOSAMINE DEHYDROGENASE"/>
    <property type="match status" value="1"/>
</dbReference>
<dbReference type="Pfam" id="PF00984">
    <property type="entry name" value="UDPG_MGDP_dh"/>
    <property type="match status" value="1"/>
</dbReference>
<feature type="domain" description="UDP-glucose/GDP-mannose dehydrogenase N-terminal" evidence="4">
    <location>
        <begin position="102"/>
        <end position="204"/>
    </location>
</feature>
<comment type="caution">
    <text evidence="5">The sequence shown here is derived from an EMBL/GenBank/DDBJ whole genome shotgun (WGS) entry which is preliminary data.</text>
</comment>
<evidence type="ECO:0000313" key="5">
    <source>
        <dbReference type="EMBL" id="OAA46717.1"/>
    </source>
</evidence>
<dbReference type="InterPro" id="IPR028359">
    <property type="entry name" value="UDP_ManNAc/GlcNAc_DH"/>
</dbReference>
<dbReference type="PIRSF" id="PIRSF500136">
    <property type="entry name" value="UDP_ManNAc_DH"/>
    <property type="match status" value="1"/>
</dbReference>
<organism evidence="5 6">
    <name type="scientific">Beauveria brongniartii RCEF 3172</name>
    <dbReference type="NCBI Taxonomy" id="1081107"/>
    <lineage>
        <taxon>Eukaryota</taxon>
        <taxon>Fungi</taxon>
        <taxon>Dikarya</taxon>
        <taxon>Ascomycota</taxon>
        <taxon>Pezizomycotina</taxon>
        <taxon>Sordariomycetes</taxon>
        <taxon>Hypocreomycetidae</taxon>
        <taxon>Hypocreales</taxon>
        <taxon>Cordycipitaceae</taxon>
        <taxon>Beauveria</taxon>
        <taxon>Beauveria brongniartii</taxon>
    </lineage>
</organism>
<protein>
    <submittedName>
        <fullName evidence="5">Nucleotide sugar dehydrogenase</fullName>
    </submittedName>
</protein>
<name>A0A167GJL2_9HYPO</name>
<dbReference type="InterPro" id="IPR014026">
    <property type="entry name" value="UDP-Glc/GDP-Man_DH_dimer"/>
</dbReference>
<reference evidence="5 6" key="1">
    <citation type="journal article" date="2016" name="Genome Biol. Evol.">
        <title>Divergent and convergent evolution of fungal pathogenicity.</title>
        <authorList>
            <person name="Shang Y."/>
            <person name="Xiao G."/>
            <person name="Zheng P."/>
            <person name="Cen K."/>
            <person name="Zhan S."/>
            <person name="Wang C."/>
        </authorList>
    </citation>
    <scope>NUCLEOTIDE SEQUENCE [LARGE SCALE GENOMIC DNA]</scope>
    <source>
        <strain evidence="5 6">RCEF 3172</strain>
    </source>
</reference>
<dbReference type="AlphaFoldDB" id="A0A167GJL2"/>
<dbReference type="InterPro" id="IPR036220">
    <property type="entry name" value="UDP-Glc/GDP-Man_DH_C_sf"/>
</dbReference>
<sequence>MQSPSITNHVVEKTSSELVLTRDYYDQTPPGEVDSEDEVQSLEPIWPNQEPTVAVIGVGYVGEHLVNVFAGHCPVIGFDVSASRIQNLQLENRSAARFTRKECDIAPATHFLIAVPTLLLPDQQVDSSYLRQAIAVVARHARPGSTVVIESSVAVGMTRALLGPVAAAKSLFAGMSPERVDPGRTVPPARAIPKVVSGLDDVVAGSSNAVARLYARAFDEVVRVSQPEVAEMMKLYENCQRMVCIAYANEMADACAGHGIDPFEVCRAAATKPFGYLPFAPGLGVGGHCIPVNPFYLLSNNDFPLLQRATETMRARPGVLAQRIVKKMAGQCGGGARPKILVIGIGFKPGQAHLANSPGLELAKSLVLSGKVNVVWADTLVPQEAVPQIQRLEEKCWSVAFLEENFDYIVAATRPAGLDLDVLRRVPSKMVEWWFV</sequence>